<name>A0AAC8T8H8_9GAMM</name>
<evidence type="ECO:0008006" key="3">
    <source>
        <dbReference type="Google" id="ProtNLM"/>
    </source>
</evidence>
<dbReference type="AlphaFoldDB" id="A0AAC8T8H8"/>
<dbReference type="RefSeq" id="WP_046696331.1">
    <property type="nucleotide sequence ID" value="NZ_CP011376.1"/>
</dbReference>
<gene>
    <name evidence="1" type="ORF">AAX06_09930</name>
</gene>
<protein>
    <recommendedName>
        <fullName evidence="3">Terminase small subunit</fullName>
    </recommendedName>
</protein>
<evidence type="ECO:0000313" key="2">
    <source>
        <dbReference type="Proteomes" id="UP000077465"/>
    </source>
</evidence>
<dbReference type="Proteomes" id="UP000077465">
    <property type="component" value="Chromosome"/>
</dbReference>
<evidence type="ECO:0000313" key="1">
    <source>
        <dbReference type="EMBL" id="AKG08405.1"/>
    </source>
</evidence>
<dbReference type="EMBL" id="CP011376">
    <property type="protein sequence ID" value="AKG08405.1"/>
    <property type="molecule type" value="Genomic_DNA"/>
</dbReference>
<proteinExistence type="predicted"/>
<reference evidence="1 2" key="1">
    <citation type="submission" date="2015-05" db="EMBL/GenBank/DDBJ databases">
        <authorList>
            <person name="Dickey A."/>
            <person name="Clawson M."/>
            <person name="Bono J."/>
            <person name="Loy J.D."/>
        </authorList>
    </citation>
    <scope>NUCLEOTIDE SEQUENCE [LARGE SCALE GENOMIC DNA]</scope>
    <source>
        <strain evidence="1 2">22581</strain>
    </source>
</reference>
<dbReference type="Gene3D" id="1.10.10.1400">
    <property type="entry name" value="Terminase, small subunit, N-terminal DNA-binding domain, HTH motif"/>
    <property type="match status" value="1"/>
</dbReference>
<sequence length="147" mass="15979">MSLTPKQARYAQLVASGLDYHTAAIDAGCKTHDAARKFVADMAKRPNVQAHIEKLKTVQAPAVNRTLAAEQHETPLEYLKSVFNDASGAYTPKEKISAAIALLPYTEAKVAPIGKKEGEIDIATERSKSGRFATLSNQGDMLSEMYQ</sequence>
<dbReference type="InterPro" id="IPR038713">
    <property type="entry name" value="Terminase_Gp1_N_sf"/>
</dbReference>
<accession>A0AAC8T8H8</accession>
<organism evidence="1 2">
    <name type="scientific">Moraxella bovoculi</name>
    <dbReference type="NCBI Taxonomy" id="386891"/>
    <lineage>
        <taxon>Bacteria</taxon>
        <taxon>Pseudomonadati</taxon>
        <taxon>Pseudomonadota</taxon>
        <taxon>Gammaproteobacteria</taxon>
        <taxon>Moraxellales</taxon>
        <taxon>Moraxellaceae</taxon>
        <taxon>Moraxella</taxon>
    </lineage>
</organism>